<dbReference type="AlphaFoldDB" id="A0A1H1V0C4"/>
<dbReference type="GO" id="GO:0008610">
    <property type="term" value="P:lipid biosynthetic process"/>
    <property type="evidence" value="ECO:0007669"/>
    <property type="project" value="InterPro"/>
</dbReference>
<dbReference type="RefSeq" id="WP_146687917.1">
    <property type="nucleotide sequence ID" value="NZ_LT629750.1"/>
</dbReference>
<evidence type="ECO:0000256" key="1">
    <source>
        <dbReference type="SAM" id="Phobius"/>
    </source>
</evidence>
<dbReference type="Pfam" id="PF04116">
    <property type="entry name" value="FA_hydroxylase"/>
    <property type="match status" value="1"/>
</dbReference>
<dbReference type="GO" id="GO:0016491">
    <property type="term" value="F:oxidoreductase activity"/>
    <property type="evidence" value="ECO:0007669"/>
    <property type="project" value="InterPro"/>
</dbReference>
<keyword evidence="1" id="KW-0472">Membrane</keyword>
<accession>A0A1H1V0C4</accession>
<evidence type="ECO:0000313" key="3">
    <source>
        <dbReference type="EMBL" id="SDS77796.1"/>
    </source>
</evidence>
<gene>
    <name evidence="3" type="ORF">SAMN05444158_3173</name>
</gene>
<name>A0A1H1V0C4_9BRAD</name>
<keyword evidence="1" id="KW-0812">Transmembrane</keyword>
<reference evidence="4" key="1">
    <citation type="submission" date="2016-10" db="EMBL/GenBank/DDBJ databases">
        <authorList>
            <person name="Varghese N."/>
            <person name="Submissions S."/>
        </authorList>
    </citation>
    <scope>NUCLEOTIDE SEQUENCE [LARGE SCALE GENOMIC DNA]</scope>
    <source>
        <strain evidence="4">GAS369</strain>
    </source>
</reference>
<sequence>MTAIVYFGEMLAASLLAIGLLAISQLRISFDAVLFAGGVVALTFAEYIVHRFVLHGFAPTEHRLHHANPDDAVLTIFWQIWICFGLVYLIAGGAFVAGALTAYAWYLFVHHCAHHGPNKLPLPLVKHHKIHHRFASRNYGVSTTLWDYVFGTMLR</sequence>
<evidence type="ECO:0000259" key="2">
    <source>
        <dbReference type="Pfam" id="PF04116"/>
    </source>
</evidence>
<evidence type="ECO:0000313" key="4">
    <source>
        <dbReference type="Proteomes" id="UP000243904"/>
    </source>
</evidence>
<dbReference type="Proteomes" id="UP000243904">
    <property type="component" value="Chromosome I"/>
</dbReference>
<feature type="transmembrane region" description="Helical" evidence="1">
    <location>
        <begin position="6"/>
        <end position="23"/>
    </location>
</feature>
<dbReference type="GO" id="GO:0005506">
    <property type="term" value="F:iron ion binding"/>
    <property type="evidence" value="ECO:0007669"/>
    <property type="project" value="InterPro"/>
</dbReference>
<proteinExistence type="predicted"/>
<protein>
    <submittedName>
        <fullName evidence="3">Cyclopropane-fatty-acyl-phospholipid synthase</fullName>
    </submittedName>
</protein>
<feature type="domain" description="Fatty acid hydroxylase" evidence="2">
    <location>
        <begin position="36"/>
        <end position="152"/>
    </location>
</feature>
<keyword evidence="4" id="KW-1185">Reference proteome</keyword>
<organism evidence="3 4">
    <name type="scientific">Bradyrhizobium canariense</name>
    <dbReference type="NCBI Taxonomy" id="255045"/>
    <lineage>
        <taxon>Bacteria</taxon>
        <taxon>Pseudomonadati</taxon>
        <taxon>Pseudomonadota</taxon>
        <taxon>Alphaproteobacteria</taxon>
        <taxon>Hyphomicrobiales</taxon>
        <taxon>Nitrobacteraceae</taxon>
        <taxon>Bradyrhizobium</taxon>
    </lineage>
</organism>
<feature type="transmembrane region" description="Helical" evidence="1">
    <location>
        <begin position="76"/>
        <end position="109"/>
    </location>
</feature>
<dbReference type="InterPro" id="IPR006694">
    <property type="entry name" value="Fatty_acid_hydroxylase"/>
</dbReference>
<keyword evidence="1" id="KW-1133">Transmembrane helix</keyword>
<dbReference type="EMBL" id="LT629750">
    <property type="protein sequence ID" value="SDS77796.1"/>
    <property type="molecule type" value="Genomic_DNA"/>
</dbReference>
<feature type="transmembrane region" description="Helical" evidence="1">
    <location>
        <begin position="30"/>
        <end position="49"/>
    </location>
</feature>